<evidence type="ECO:0000313" key="3">
    <source>
        <dbReference type="Proteomes" id="UP001589833"/>
    </source>
</evidence>
<keyword evidence="3" id="KW-1185">Reference proteome</keyword>
<sequence length="530" mass="60464">MNEKRQLIKFFVSSFYRRPKQPMLQVVLIIAAFYMFVQLTVVNLAVFLLGNTPMFMFYNLLISSVLIFALVCYFSISQVFAYYEFNMLVPLPLSAREIITAKVISSLWVPMVISMLVQIPTLVLLLIEIRIIEAMKLLLFIPIVNVLTALLLLFLLSIVNTQYYRFKNKVDYLAANMAVILLVLIGCLVYFSSKMTVTISTFLSQMDVTSIEGLLNSVEFVLLTMYETFNNMALISLIVTSFTTLEQMGLWVVMLSFTILISILLYYIVIKICSFSYVKNGVSEQSETSLRPSRVRITNSQWVNYLQRELWIIQSEAYFKMQIALGLLLPPIGAVILLVLVQKDVFPSYFILSNKGFLGSFFSYVVLFLCCINNISGTPYSREGKYHYLLKSAPFNKNYVYFSKVVISSIMSIMAILVSYLILALFGFWEFESIALLLTITSLVICYNLLTPLYDMKKPSLDWENPAEAIKSNPNVLISLLYGLPILILIIAVHFSLIWFVDQSFIATIITLLLGMSTLLILIKKVKLVL</sequence>
<proteinExistence type="predicted"/>
<dbReference type="EMBL" id="JBHLTR010000115">
    <property type="protein sequence ID" value="MFC0562212.1"/>
    <property type="molecule type" value="Genomic_DNA"/>
</dbReference>
<evidence type="ECO:0000256" key="1">
    <source>
        <dbReference type="SAM" id="Phobius"/>
    </source>
</evidence>
<feature type="transmembrane region" description="Helical" evidence="1">
    <location>
        <begin position="434"/>
        <end position="454"/>
    </location>
</feature>
<keyword evidence="1" id="KW-0472">Membrane</keyword>
<feature type="transmembrane region" description="Helical" evidence="1">
    <location>
        <begin position="505"/>
        <end position="523"/>
    </location>
</feature>
<dbReference type="Proteomes" id="UP001589833">
    <property type="component" value="Unassembled WGS sequence"/>
</dbReference>
<feature type="transmembrane region" description="Helical" evidence="1">
    <location>
        <begin position="248"/>
        <end position="269"/>
    </location>
</feature>
<feature type="transmembrane region" description="Helical" evidence="1">
    <location>
        <begin position="103"/>
        <end position="125"/>
    </location>
</feature>
<feature type="transmembrane region" description="Helical" evidence="1">
    <location>
        <begin position="401"/>
        <end position="428"/>
    </location>
</feature>
<feature type="transmembrane region" description="Helical" evidence="1">
    <location>
        <begin position="172"/>
        <end position="191"/>
    </location>
</feature>
<feature type="transmembrane region" description="Helical" evidence="1">
    <location>
        <begin position="475"/>
        <end position="499"/>
    </location>
</feature>
<feature type="transmembrane region" description="Helical" evidence="1">
    <location>
        <begin position="23"/>
        <end position="50"/>
    </location>
</feature>
<evidence type="ECO:0000313" key="2">
    <source>
        <dbReference type="EMBL" id="MFC0562212.1"/>
    </source>
</evidence>
<protein>
    <recommendedName>
        <fullName evidence="4">ABC transporter permease</fullName>
    </recommendedName>
</protein>
<feature type="transmembrane region" description="Helical" evidence="1">
    <location>
        <begin position="361"/>
        <end position="380"/>
    </location>
</feature>
<feature type="transmembrane region" description="Helical" evidence="1">
    <location>
        <begin position="137"/>
        <end position="160"/>
    </location>
</feature>
<name>A0ABV6NN73_9BACI</name>
<keyword evidence="1" id="KW-0812">Transmembrane</keyword>
<accession>A0ABV6NN73</accession>
<keyword evidence="1" id="KW-1133">Transmembrane helix</keyword>
<organism evidence="2 3">
    <name type="scientific">Halalkalibacter alkalisediminis</name>
    <dbReference type="NCBI Taxonomy" id="935616"/>
    <lineage>
        <taxon>Bacteria</taxon>
        <taxon>Bacillati</taxon>
        <taxon>Bacillota</taxon>
        <taxon>Bacilli</taxon>
        <taxon>Bacillales</taxon>
        <taxon>Bacillaceae</taxon>
        <taxon>Halalkalibacter</taxon>
    </lineage>
</organism>
<comment type="caution">
    <text evidence="2">The sequence shown here is derived from an EMBL/GenBank/DDBJ whole genome shotgun (WGS) entry which is preliminary data.</text>
</comment>
<feature type="transmembrane region" description="Helical" evidence="1">
    <location>
        <begin position="323"/>
        <end position="341"/>
    </location>
</feature>
<gene>
    <name evidence="2" type="ORF">ACFFH4_25550</name>
</gene>
<evidence type="ECO:0008006" key="4">
    <source>
        <dbReference type="Google" id="ProtNLM"/>
    </source>
</evidence>
<feature type="transmembrane region" description="Helical" evidence="1">
    <location>
        <begin position="57"/>
        <end position="83"/>
    </location>
</feature>
<reference evidence="2 3" key="1">
    <citation type="submission" date="2024-09" db="EMBL/GenBank/DDBJ databases">
        <authorList>
            <person name="Sun Q."/>
            <person name="Mori K."/>
        </authorList>
    </citation>
    <scope>NUCLEOTIDE SEQUENCE [LARGE SCALE GENOMIC DNA]</scope>
    <source>
        <strain evidence="2 3">NCAIM B.02301</strain>
    </source>
</reference>
<dbReference type="RefSeq" id="WP_273847150.1">
    <property type="nucleotide sequence ID" value="NZ_JAQQWT010000022.1"/>
</dbReference>